<gene>
    <name evidence="1" type="ORF">BU25DRAFT_58486</name>
</gene>
<protein>
    <submittedName>
        <fullName evidence="1">Uncharacterized protein</fullName>
    </submittedName>
</protein>
<comment type="caution">
    <text evidence="1">The sequence shown here is derived from an EMBL/GenBank/DDBJ whole genome shotgun (WGS) entry which is preliminary data.</text>
</comment>
<sequence length="461" mass="52771">MARTKQSARSLLDDDTTPARVLRTRQMPIPKKQKPKYTCSCNSTAAAGQHSSQCSVKRCVEPLAWNIDADSVVAQTDCPLFTTIPKELRDLIYEYALTESTHNQSGQVEPSMRSTNLRRRRDHEQSQQRDRAENLLLTCRAIYLETFLLPIRLNPVQFPYFNGISRSAPKIMLPWQFANIQSLDIALQQTALEGDSLYNFLFSPTGWQPEARHKGVYVAPYVGLKNTAGGSCRSCDFTLLPAGFDDERLHLSDALEELRLPPGFQKPMSDMRLQRARPLVQLTLRLLSRNWWTWTDDPNSTDARHHHLGLEPALGDGSADLSQRPTSTRMQELAQQRRDGYRPVSRSPLAKTMPGWAHVIAKLPDIKTLELVLETFGEKKAQLEKVIDCAKMWRFPIADTQFELAWDGKVEEKRWSKPLIENWETQRGDWHAQSTEFEARTVRFTRRRMAPGSIDEDCKVH</sequence>
<evidence type="ECO:0000313" key="1">
    <source>
        <dbReference type="EMBL" id="KAF2627692.1"/>
    </source>
</evidence>
<organism evidence="1 2">
    <name type="scientific">Macroventuria anomochaeta</name>
    <dbReference type="NCBI Taxonomy" id="301207"/>
    <lineage>
        <taxon>Eukaryota</taxon>
        <taxon>Fungi</taxon>
        <taxon>Dikarya</taxon>
        <taxon>Ascomycota</taxon>
        <taxon>Pezizomycotina</taxon>
        <taxon>Dothideomycetes</taxon>
        <taxon>Pleosporomycetidae</taxon>
        <taxon>Pleosporales</taxon>
        <taxon>Pleosporineae</taxon>
        <taxon>Didymellaceae</taxon>
        <taxon>Macroventuria</taxon>
    </lineage>
</organism>
<keyword evidence="2" id="KW-1185">Reference proteome</keyword>
<evidence type="ECO:0000313" key="2">
    <source>
        <dbReference type="Proteomes" id="UP000799754"/>
    </source>
</evidence>
<dbReference type="EMBL" id="MU006716">
    <property type="protein sequence ID" value="KAF2627692.1"/>
    <property type="molecule type" value="Genomic_DNA"/>
</dbReference>
<proteinExistence type="predicted"/>
<reference evidence="1" key="1">
    <citation type="journal article" date="2020" name="Stud. Mycol.">
        <title>101 Dothideomycetes genomes: a test case for predicting lifestyles and emergence of pathogens.</title>
        <authorList>
            <person name="Haridas S."/>
            <person name="Albert R."/>
            <person name="Binder M."/>
            <person name="Bloem J."/>
            <person name="Labutti K."/>
            <person name="Salamov A."/>
            <person name="Andreopoulos B."/>
            <person name="Baker S."/>
            <person name="Barry K."/>
            <person name="Bills G."/>
            <person name="Bluhm B."/>
            <person name="Cannon C."/>
            <person name="Castanera R."/>
            <person name="Culley D."/>
            <person name="Daum C."/>
            <person name="Ezra D."/>
            <person name="Gonzalez J."/>
            <person name="Henrissat B."/>
            <person name="Kuo A."/>
            <person name="Liang C."/>
            <person name="Lipzen A."/>
            <person name="Lutzoni F."/>
            <person name="Magnuson J."/>
            <person name="Mondo S."/>
            <person name="Nolan M."/>
            <person name="Ohm R."/>
            <person name="Pangilinan J."/>
            <person name="Park H.-J."/>
            <person name="Ramirez L."/>
            <person name="Alfaro M."/>
            <person name="Sun H."/>
            <person name="Tritt A."/>
            <person name="Yoshinaga Y."/>
            <person name="Zwiers L.-H."/>
            <person name="Turgeon B."/>
            <person name="Goodwin S."/>
            <person name="Spatafora J."/>
            <person name="Crous P."/>
            <person name="Grigoriev I."/>
        </authorList>
    </citation>
    <scope>NUCLEOTIDE SEQUENCE</scope>
    <source>
        <strain evidence="1">CBS 525.71</strain>
    </source>
</reference>
<accession>A0ACB6S149</accession>
<name>A0ACB6S149_9PLEO</name>
<dbReference type="Proteomes" id="UP000799754">
    <property type="component" value="Unassembled WGS sequence"/>
</dbReference>